<evidence type="ECO:0000313" key="3">
    <source>
        <dbReference type="EMBL" id="RUO80247.1"/>
    </source>
</evidence>
<feature type="signal peptide" evidence="1">
    <location>
        <begin position="1"/>
        <end position="18"/>
    </location>
</feature>
<dbReference type="AlphaFoldDB" id="A0A432ZQS0"/>
<gene>
    <name evidence="3" type="ORF">CWI84_06340</name>
</gene>
<dbReference type="Pfam" id="PF02169">
    <property type="entry name" value="LPP20"/>
    <property type="match status" value="1"/>
</dbReference>
<evidence type="ECO:0000313" key="4">
    <source>
        <dbReference type="Proteomes" id="UP000287996"/>
    </source>
</evidence>
<accession>A0A432ZQS0</accession>
<feature type="domain" description="Lipoprotein LPP20-like" evidence="2">
    <location>
        <begin position="20"/>
        <end position="96"/>
    </location>
</feature>
<proteinExistence type="predicted"/>
<dbReference type="EMBL" id="PIQH01000005">
    <property type="protein sequence ID" value="RUO80247.1"/>
    <property type="molecule type" value="Genomic_DNA"/>
</dbReference>
<dbReference type="Gene3D" id="3.10.28.20">
    <property type="entry name" value="Acetamidase/Formamidase-like domains"/>
    <property type="match status" value="1"/>
</dbReference>
<dbReference type="Proteomes" id="UP000287996">
    <property type="component" value="Unassembled WGS sequence"/>
</dbReference>
<dbReference type="RefSeq" id="WP_126841745.1">
    <property type="nucleotide sequence ID" value="NZ_PIQH01000005.1"/>
</dbReference>
<organism evidence="3 4">
    <name type="scientific">Idiomarina tyrosinivorans</name>
    <dbReference type="NCBI Taxonomy" id="1445662"/>
    <lineage>
        <taxon>Bacteria</taxon>
        <taxon>Pseudomonadati</taxon>
        <taxon>Pseudomonadota</taxon>
        <taxon>Gammaproteobacteria</taxon>
        <taxon>Alteromonadales</taxon>
        <taxon>Idiomarinaceae</taxon>
        <taxon>Idiomarina</taxon>
    </lineage>
</organism>
<dbReference type="OrthoDB" id="6101088at2"/>
<name>A0A432ZQS0_9GAMM</name>
<dbReference type="InterPro" id="IPR024952">
    <property type="entry name" value="LPP20-like_dom"/>
</dbReference>
<evidence type="ECO:0000256" key="1">
    <source>
        <dbReference type="SAM" id="SignalP"/>
    </source>
</evidence>
<feature type="chain" id="PRO_5019040819" description="Lipoprotein LPP20-like domain-containing protein" evidence="1">
    <location>
        <begin position="19"/>
        <end position="303"/>
    </location>
</feature>
<protein>
    <recommendedName>
        <fullName evidence="2">Lipoprotein LPP20-like domain-containing protein</fullName>
    </recommendedName>
</protein>
<sequence length="303" mass="33366">MKYAIFSLMLMIAGCASAQDWWQQPPADDSNHLYAIGEGKTINQARQEALAALAAKLGTTIASTMNRYTQDLGTVSTDDISRQITSNSDDVELSYFRVLQSRNVGDSVRVLLQLDRASLAHKWQQQIAHKTAIFESRLPQPANNLADVYQLYQLTPKAKAIDRLALQYASLTQQSPAPSLTEKLMKLQQQHGVTVQLSGNDAVIQQALEQQLINHGVKLCRSQCQNTVAFTLQEQQQQMFGKHVSIQTLNVEVEQAGQGAAAKTLKAQASSVTSQQTAHQGATEQLIKQLENQGLWLTVGYSS</sequence>
<keyword evidence="4" id="KW-1185">Reference proteome</keyword>
<reference evidence="3 4" key="1">
    <citation type="journal article" date="2011" name="Front. Microbiol.">
        <title>Genomic signatures of strain selection and enhancement in Bacillus atrophaeus var. globigii, a historical biowarfare simulant.</title>
        <authorList>
            <person name="Gibbons H.S."/>
            <person name="Broomall S.M."/>
            <person name="McNew L.A."/>
            <person name="Daligault H."/>
            <person name="Chapman C."/>
            <person name="Bruce D."/>
            <person name="Karavis M."/>
            <person name="Krepps M."/>
            <person name="McGregor P.A."/>
            <person name="Hong C."/>
            <person name="Park K.H."/>
            <person name="Akmal A."/>
            <person name="Feldman A."/>
            <person name="Lin J.S."/>
            <person name="Chang W.E."/>
            <person name="Higgs B.W."/>
            <person name="Demirev P."/>
            <person name="Lindquist J."/>
            <person name="Liem A."/>
            <person name="Fochler E."/>
            <person name="Read T.D."/>
            <person name="Tapia R."/>
            <person name="Johnson S."/>
            <person name="Bishop-Lilly K.A."/>
            <person name="Detter C."/>
            <person name="Han C."/>
            <person name="Sozhamannan S."/>
            <person name="Rosenzweig C.N."/>
            <person name="Skowronski E.W."/>
        </authorList>
    </citation>
    <scope>NUCLEOTIDE SEQUENCE [LARGE SCALE GENOMIC DNA]</scope>
    <source>
        <strain evidence="3 4">CC-PW-9</strain>
    </source>
</reference>
<comment type="caution">
    <text evidence="3">The sequence shown here is derived from an EMBL/GenBank/DDBJ whole genome shotgun (WGS) entry which is preliminary data.</text>
</comment>
<keyword evidence="1" id="KW-0732">Signal</keyword>
<evidence type="ECO:0000259" key="2">
    <source>
        <dbReference type="Pfam" id="PF02169"/>
    </source>
</evidence>
<dbReference type="PROSITE" id="PS51257">
    <property type="entry name" value="PROKAR_LIPOPROTEIN"/>
    <property type="match status" value="1"/>
</dbReference>